<evidence type="ECO:0000256" key="11">
    <source>
        <dbReference type="ARBA" id="ARBA00023014"/>
    </source>
</evidence>
<comment type="cofactor">
    <cofactor evidence="14">
        <name>Mg(2+)</name>
        <dbReference type="ChEBI" id="CHEBI:18420"/>
    </cofactor>
</comment>
<feature type="domain" description="UvrD-like helicase C-terminal" evidence="15">
    <location>
        <begin position="284"/>
        <end position="590"/>
    </location>
</feature>
<dbReference type="InterPro" id="IPR038726">
    <property type="entry name" value="PDDEXK_AddAB-type"/>
</dbReference>
<dbReference type="STRING" id="1305675.BFG57_16090"/>
<evidence type="ECO:0000256" key="9">
    <source>
        <dbReference type="ARBA" id="ARBA00022840"/>
    </source>
</evidence>
<evidence type="ECO:0000256" key="8">
    <source>
        <dbReference type="ARBA" id="ARBA00022839"/>
    </source>
</evidence>
<dbReference type="RefSeq" id="WP_069717575.1">
    <property type="nucleotide sequence ID" value="NZ_MJEH01000029.1"/>
</dbReference>
<dbReference type="Proteomes" id="UP000095209">
    <property type="component" value="Unassembled WGS sequence"/>
</dbReference>
<dbReference type="Pfam" id="PF21445">
    <property type="entry name" value="ADDB_N"/>
    <property type="match status" value="1"/>
</dbReference>
<feature type="binding site" evidence="14">
    <location>
        <position position="1132"/>
    </location>
    <ligand>
        <name>[4Fe-4S] cluster</name>
        <dbReference type="ChEBI" id="CHEBI:49883"/>
    </ligand>
</feature>
<evidence type="ECO:0000256" key="1">
    <source>
        <dbReference type="ARBA" id="ARBA00022485"/>
    </source>
</evidence>
<dbReference type="OrthoDB" id="9758506at2"/>
<dbReference type="GO" id="GO:0003690">
    <property type="term" value="F:double-stranded DNA binding"/>
    <property type="evidence" value="ECO:0007669"/>
    <property type="project" value="UniProtKB-UniRule"/>
</dbReference>
<dbReference type="EMBL" id="MJEH01000029">
    <property type="protein sequence ID" value="OEH92426.1"/>
    <property type="molecule type" value="Genomic_DNA"/>
</dbReference>
<feature type="binding site" evidence="14">
    <location>
        <position position="806"/>
    </location>
    <ligand>
        <name>[4Fe-4S] cluster</name>
        <dbReference type="ChEBI" id="CHEBI:49883"/>
    </ligand>
</feature>
<keyword evidence="13 14" id="KW-0234">DNA repair</keyword>
<reference evidence="16 17" key="1">
    <citation type="submission" date="2016-08" db="EMBL/GenBank/DDBJ databases">
        <title>Genome of Bacillus solimangrovi GH2-4.</title>
        <authorList>
            <person name="Lim S."/>
            <person name="Kim B.-C."/>
        </authorList>
    </citation>
    <scope>NUCLEOTIDE SEQUENCE [LARGE SCALE GENOMIC DNA]</scope>
    <source>
        <strain evidence="16 17">GH2-4</strain>
    </source>
</reference>
<dbReference type="AlphaFoldDB" id="A0A1E5LED5"/>
<evidence type="ECO:0000256" key="6">
    <source>
        <dbReference type="ARBA" id="ARBA00022801"/>
    </source>
</evidence>
<evidence type="ECO:0000313" key="16">
    <source>
        <dbReference type="EMBL" id="OEH92426.1"/>
    </source>
</evidence>
<dbReference type="Pfam" id="PF13361">
    <property type="entry name" value="UvrD_C"/>
    <property type="match status" value="1"/>
</dbReference>
<comment type="function">
    <text evidence="14">The heterodimer acts as both an ATP-dependent DNA helicase and an ATP-dependent, dual-direction single-stranded exonuclease. Recognizes the chi site generating a DNA molecule suitable for the initiation of homologous recombination. The AddB subunit has 5' -&gt; 3' nuclease activity but not helicase activity.</text>
</comment>
<dbReference type="EC" id="3.1.-.-" evidence="14"/>
<keyword evidence="5 14" id="KW-0227">DNA damage</keyword>
<evidence type="ECO:0000256" key="2">
    <source>
        <dbReference type="ARBA" id="ARBA00022722"/>
    </source>
</evidence>
<dbReference type="Pfam" id="PF12705">
    <property type="entry name" value="PDDEXK_1"/>
    <property type="match status" value="1"/>
</dbReference>
<accession>A0A1E5LED5</accession>
<dbReference type="HAMAP" id="MF_01452">
    <property type="entry name" value="AddB_type1"/>
    <property type="match status" value="1"/>
</dbReference>
<dbReference type="GO" id="GO:0000724">
    <property type="term" value="P:double-strand break repair via homologous recombination"/>
    <property type="evidence" value="ECO:0007669"/>
    <property type="project" value="UniProtKB-UniRule"/>
</dbReference>
<evidence type="ECO:0000256" key="14">
    <source>
        <dbReference type="HAMAP-Rule" id="MF_01452"/>
    </source>
</evidence>
<dbReference type="Gene3D" id="3.90.320.10">
    <property type="match status" value="1"/>
</dbReference>
<keyword evidence="4 14" id="KW-0547">Nucleotide-binding</keyword>
<feature type="binding site" evidence="14">
    <location>
        <position position="1138"/>
    </location>
    <ligand>
        <name>[4Fe-4S] cluster</name>
        <dbReference type="ChEBI" id="CHEBI:49883"/>
    </ligand>
</feature>
<dbReference type="PANTHER" id="PTHR30591:SF1">
    <property type="entry name" value="RECBCD ENZYME SUBUNIT RECC"/>
    <property type="match status" value="1"/>
</dbReference>
<dbReference type="SUPFAM" id="SSF52540">
    <property type="entry name" value="P-loop containing nucleoside triphosphate hydrolases"/>
    <property type="match status" value="1"/>
</dbReference>
<evidence type="ECO:0000259" key="15">
    <source>
        <dbReference type="PROSITE" id="PS51217"/>
    </source>
</evidence>
<comment type="miscellaneous">
    <text evidence="14">Despite having conserved helicase domains, this subunit does not have helicase activity.</text>
</comment>
<organism evidence="16 17">
    <name type="scientific">Bacillus solimangrovi</name>
    <dbReference type="NCBI Taxonomy" id="1305675"/>
    <lineage>
        <taxon>Bacteria</taxon>
        <taxon>Bacillati</taxon>
        <taxon>Bacillota</taxon>
        <taxon>Bacilli</taxon>
        <taxon>Bacillales</taxon>
        <taxon>Bacillaceae</taxon>
        <taxon>Bacillus</taxon>
    </lineage>
</organism>
<dbReference type="GO" id="GO:0005524">
    <property type="term" value="F:ATP binding"/>
    <property type="evidence" value="ECO:0007669"/>
    <property type="project" value="UniProtKB-UniRule"/>
</dbReference>
<keyword evidence="8 14" id="KW-0269">Exonuclease</keyword>
<evidence type="ECO:0000256" key="3">
    <source>
        <dbReference type="ARBA" id="ARBA00022723"/>
    </source>
</evidence>
<dbReference type="Gene3D" id="3.40.50.300">
    <property type="entry name" value="P-loop containing nucleotide triphosphate hydrolases"/>
    <property type="match status" value="4"/>
</dbReference>
<keyword evidence="10 14" id="KW-0408">Iron</keyword>
<evidence type="ECO:0000313" key="17">
    <source>
        <dbReference type="Proteomes" id="UP000095209"/>
    </source>
</evidence>
<feature type="binding site" evidence="14">
    <location>
        <position position="1129"/>
    </location>
    <ligand>
        <name>[4Fe-4S] cluster</name>
        <dbReference type="ChEBI" id="CHEBI:49883"/>
    </ligand>
</feature>
<dbReference type="InterPro" id="IPR011604">
    <property type="entry name" value="PDDEXK-like_dom_sf"/>
</dbReference>
<dbReference type="InterPro" id="IPR014140">
    <property type="entry name" value="DNA_helicase_suAddB"/>
</dbReference>
<comment type="similarity">
    <text evidence="14">Belongs to the helicase family. AddB/RexB type 1 subfamily.</text>
</comment>
<keyword evidence="9 14" id="KW-0067">ATP-binding</keyword>
<dbReference type="GO" id="GO:0046872">
    <property type="term" value="F:metal ion binding"/>
    <property type="evidence" value="ECO:0007669"/>
    <property type="project" value="UniProtKB-KW"/>
</dbReference>
<keyword evidence="2 14" id="KW-0540">Nuclease</keyword>
<keyword evidence="12 14" id="KW-0238">DNA-binding</keyword>
<keyword evidence="6 14" id="KW-0378">Hydrolase</keyword>
<dbReference type="InterPro" id="IPR027417">
    <property type="entry name" value="P-loop_NTPase"/>
</dbReference>
<dbReference type="GO" id="GO:0008409">
    <property type="term" value="F:5'-3' exonuclease activity"/>
    <property type="evidence" value="ECO:0007669"/>
    <property type="project" value="UniProtKB-UniRule"/>
</dbReference>
<evidence type="ECO:0000256" key="13">
    <source>
        <dbReference type="ARBA" id="ARBA00023204"/>
    </source>
</evidence>
<sequence length="1172" mass="135858">MSLRFILGRSGSGKSSKCLNEIRERLKQEPDGEPIIYLVPEQMTFQSESLLTHTPELGGMIRSQVFSFTRLAWRVLQETGGIARYHLSTTGIQMVLRRIIENNKKHLKVFQKASNTNGFVEQMETMITEFKRYCVESEDLLKKKEEIDRATSKQPLDVVLSDKLHDFHLIYHAFERYLEGHYVDSEDYLQLLADGIPNAESLAGAEIYVDGFHSFTPQELLVLSSLMKHCKRVNVTLTLDSQIERENIHELDLFHMTASTYERLQKIALEEQVEVEVPCLLEKTPVRFEEIPSLAHLEQHYETRPAPAFIGQANVFLHPAVNRRAEVEGIARQIYQLVQSDGYRYRDIAILLRNSSDYHDLFVTIFEDYKIPIFLDQKQVMLNHPLIEFIRSCLDIIQGNWRYEAVFRALKTELLFPYDDDRKMLREEVDILENYALAYGVQGSYWKQKEPWRYSRFRTSVDKVHIQTDREAAYEKRLNQLRDKIVPPLHRLERNMKRVSTVREQCTVLYEFLEEMDIPKKLERLRDEAENTGRLTNAREHDQVWGSVVNLFDEIVEVMEEDELSFELFRKILDAGLESMRFSLVPPAIDQVLVGDIERSRFSHIKCTFIVGVNDGVLPAKPIEDGILAENEREALSLSGLELSPSSKRQLLDENFLIYLALSSASERLFISYPLANEEGKALVPSVLIKRISDLFPQLEEQILFDDPSEEVNADQIRYVTSPRKTVAYVATQMQQWKRGYPIASLWWDVYNWYVTNPEEKFAVKNALSSLFYRNEAVSLNEDVSKKLYGKHMQTSVSRMERYQACAFSQFASHGLRLKERDHYRLEAPDIGQLFHEALRRLAEYVRKENMDWGKLSKEDCHQLSKQMVEQLAPNIQRQILLSSNRYEYIKHKLQEVVERASTVLSEQARHSGFAPVGLELGFGKNQEDLLPPLQFTLPNGCTMEVIGRIDRVDQAMENGQGILLRIIDYKSSQKNLDLTEVYFGLALQMLTYLDVVITYAKQWLGQEADPAGVLYFHVHNPMLNTTGMMKQEDIEYSLFKEFKMKGLLTAEEKIVRLMDTNLESGHSDMIPVALTKTGGFYKGSSIASKEEFELLQQHVRNLLMHIGQGITDGTTEINPYKLNDKIPCTFCSYKSVCQFDQSLEENDYRTMKKKEREEIFEELRSAGEDDE</sequence>
<keyword evidence="17" id="KW-1185">Reference proteome</keyword>
<comment type="caution">
    <text evidence="16">The sequence shown here is derived from an EMBL/GenBank/DDBJ whole genome shotgun (WGS) entry which is preliminary data.</text>
</comment>
<name>A0A1E5LED5_9BACI</name>
<proteinExistence type="inferred from homology"/>
<evidence type="ECO:0000256" key="4">
    <source>
        <dbReference type="ARBA" id="ARBA00022741"/>
    </source>
</evidence>
<dbReference type="NCBIfam" id="TIGR02773">
    <property type="entry name" value="addB_Gpos"/>
    <property type="match status" value="1"/>
</dbReference>
<keyword evidence="3 14" id="KW-0479">Metal-binding</keyword>
<keyword evidence="11 14" id="KW-0411">Iron-sulfur</keyword>
<dbReference type="InterPro" id="IPR049035">
    <property type="entry name" value="ADDB_N"/>
</dbReference>
<comment type="cofactor">
    <cofactor evidence="14">
        <name>[4Fe-4S] cluster</name>
        <dbReference type="ChEBI" id="CHEBI:49883"/>
    </cofactor>
    <text evidence="14">Binds 1 [4Fe-4S] cluster.</text>
</comment>
<keyword evidence="1 14" id="KW-0004">4Fe-4S</keyword>
<comment type="subunit">
    <text evidence="14">Heterodimer of AddA and AddB.</text>
</comment>
<evidence type="ECO:0000256" key="7">
    <source>
        <dbReference type="ARBA" id="ARBA00022806"/>
    </source>
</evidence>
<dbReference type="PROSITE" id="PS51217">
    <property type="entry name" value="UVRD_HELICASE_CTER"/>
    <property type="match status" value="1"/>
</dbReference>
<dbReference type="InterPro" id="IPR014017">
    <property type="entry name" value="DNA_helicase_UvrD-like_C"/>
</dbReference>
<dbReference type="GO" id="GO:0051539">
    <property type="term" value="F:4 iron, 4 sulfur cluster binding"/>
    <property type="evidence" value="ECO:0007669"/>
    <property type="project" value="UniProtKB-KW"/>
</dbReference>
<protein>
    <recommendedName>
        <fullName evidence="14">ATP-dependent helicase/deoxyribonuclease subunit B</fullName>
        <ecNumber evidence="14">3.1.-.-</ecNumber>
    </recommendedName>
    <alternativeName>
        <fullName evidence="14">ATP-dependent helicase/nuclease subunit AddB</fullName>
    </alternativeName>
</protein>
<evidence type="ECO:0000256" key="10">
    <source>
        <dbReference type="ARBA" id="ARBA00023004"/>
    </source>
</evidence>
<gene>
    <name evidence="14" type="primary">addB</name>
    <name evidence="16" type="ORF">BFG57_16090</name>
</gene>
<keyword evidence="7 14" id="KW-0347">Helicase</keyword>
<dbReference type="PANTHER" id="PTHR30591">
    <property type="entry name" value="RECBCD ENZYME SUBUNIT RECC"/>
    <property type="match status" value="1"/>
</dbReference>
<evidence type="ECO:0000256" key="12">
    <source>
        <dbReference type="ARBA" id="ARBA00023125"/>
    </source>
</evidence>
<dbReference type="GO" id="GO:0004386">
    <property type="term" value="F:helicase activity"/>
    <property type="evidence" value="ECO:0007669"/>
    <property type="project" value="UniProtKB-KW"/>
</dbReference>
<dbReference type="Gene3D" id="6.10.140.1030">
    <property type="match status" value="1"/>
</dbReference>
<evidence type="ECO:0000256" key="5">
    <source>
        <dbReference type="ARBA" id="ARBA00022763"/>
    </source>
</evidence>